<comment type="caution">
    <text evidence="2">The sequence shown here is derived from an EMBL/GenBank/DDBJ whole genome shotgun (WGS) entry which is preliminary data.</text>
</comment>
<proteinExistence type="predicted"/>
<dbReference type="InterPro" id="IPR013187">
    <property type="entry name" value="F-box-assoc_dom_typ3"/>
</dbReference>
<accession>A0AAV5DJQ0</accession>
<protein>
    <recommendedName>
        <fullName evidence="1">F-box associated beta-propeller type 3 domain-containing protein</fullName>
    </recommendedName>
</protein>
<reference evidence="2" key="1">
    <citation type="journal article" date="2018" name="DNA Res.">
        <title>Multiple hybrid de novo genome assembly of finger millet, an orphan allotetraploid crop.</title>
        <authorList>
            <person name="Hatakeyama M."/>
            <person name="Aluri S."/>
            <person name="Balachadran M.T."/>
            <person name="Sivarajan S.R."/>
            <person name="Patrignani A."/>
            <person name="Gruter S."/>
            <person name="Poveda L."/>
            <person name="Shimizu-Inatsugi R."/>
            <person name="Baeten J."/>
            <person name="Francoijs K.J."/>
            <person name="Nataraja K.N."/>
            <person name="Reddy Y.A.N."/>
            <person name="Phadnis S."/>
            <person name="Ravikumar R.L."/>
            <person name="Schlapbach R."/>
            <person name="Sreeman S.M."/>
            <person name="Shimizu K.K."/>
        </authorList>
    </citation>
    <scope>NUCLEOTIDE SEQUENCE</scope>
</reference>
<reference evidence="2" key="2">
    <citation type="submission" date="2021-12" db="EMBL/GenBank/DDBJ databases">
        <title>Resequencing data analysis of finger millet.</title>
        <authorList>
            <person name="Hatakeyama M."/>
            <person name="Aluri S."/>
            <person name="Balachadran M.T."/>
            <person name="Sivarajan S.R."/>
            <person name="Poveda L."/>
            <person name="Shimizu-Inatsugi R."/>
            <person name="Schlapbach R."/>
            <person name="Sreeman S.M."/>
            <person name="Shimizu K.K."/>
        </authorList>
    </citation>
    <scope>NUCLEOTIDE SEQUENCE</scope>
</reference>
<feature type="domain" description="F-box associated beta-propeller type 3" evidence="1">
    <location>
        <begin position="5"/>
        <end position="153"/>
    </location>
</feature>
<dbReference type="NCBIfam" id="TIGR01640">
    <property type="entry name" value="F_box_assoc_1"/>
    <property type="match status" value="1"/>
</dbReference>
<evidence type="ECO:0000259" key="1">
    <source>
        <dbReference type="Pfam" id="PF08268"/>
    </source>
</evidence>
<dbReference type="Proteomes" id="UP001054889">
    <property type="component" value="Unassembled WGS sequence"/>
</dbReference>
<name>A0AAV5DJQ0_ELECO</name>
<sequence length="174" mass="20114">MSQRDGLVLFPTDNKVYVINPAIRDILVLPHGQRDVLLTTYNEHQTIGFGLDPRTRRYKVARFFYRAVDVLKQSYSIGMEVLTICGDDNDASWRETLEDPLYPIYEFDAPAYFKGSLFWRIGCYIVKQSAKGLLRFHLEDETFSLIPQPASALDGEFQIMERVSSFAVMWKAEM</sequence>
<evidence type="ECO:0000313" key="2">
    <source>
        <dbReference type="EMBL" id="GJN11173.1"/>
    </source>
</evidence>
<dbReference type="InterPro" id="IPR050796">
    <property type="entry name" value="SCF_F-box_component"/>
</dbReference>
<gene>
    <name evidence="2" type="primary">ga29346</name>
    <name evidence="2" type="ORF">PR202_ga29346</name>
</gene>
<evidence type="ECO:0000313" key="3">
    <source>
        <dbReference type="Proteomes" id="UP001054889"/>
    </source>
</evidence>
<dbReference type="PANTHER" id="PTHR31672">
    <property type="entry name" value="BNACNNG10540D PROTEIN"/>
    <property type="match status" value="1"/>
</dbReference>
<organism evidence="2 3">
    <name type="scientific">Eleusine coracana subsp. coracana</name>
    <dbReference type="NCBI Taxonomy" id="191504"/>
    <lineage>
        <taxon>Eukaryota</taxon>
        <taxon>Viridiplantae</taxon>
        <taxon>Streptophyta</taxon>
        <taxon>Embryophyta</taxon>
        <taxon>Tracheophyta</taxon>
        <taxon>Spermatophyta</taxon>
        <taxon>Magnoliopsida</taxon>
        <taxon>Liliopsida</taxon>
        <taxon>Poales</taxon>
        <taxon>Poaceae</taxon>
        <taxon>PACMAD clade</taxon>
        <taxon>Chloridoideae</taxon>
        <taxon>Cynodonteae</taxon>
        <taxon>Eleusininae</taxon>
        <taxon>Eleusine</taxon>
    </lineage>
</organism>
<dbReference type="InterPro" id="IPR017451">
    <property type="entry name" value="F-box-assoc_interact_dom"/>
</dbReference>
<keyword evidence="3" id="KW-1185">Reference proteome</keyword>
<dbReference type="Pfam" id="PF08268">
    <property type="entry name" value="FBA_3"/>
    <property type="match status" value="1"/>
</dbReference>
<dbReference type="PANTHER" id="PTHR31672:SF13">
    <property type="entry name" value="F-BOX PROTEIN CPR30-LIKE"/>
    <property type="match status" value="1"/>
</dbReference>
<dbReference type="AlphaFoldDB" id="A0AAV5DJQ0"/>
<dbReference type="EMBL" id="BQKI01000018">
    <property type="protein sequence ID" value="GJN11173.1"/>
    <property type="molecule type" value="Genomic_DNA"/>
</dbReference>